<proteinExistence type="predicted"/>
<evidence type="ECO:0000259" key="1">
    <source>
        <dbReference type="Pfam" id="PF00403"/>
    </source>
</evidence>
<dbReference type="GO" id="GO:0046872">
    <property type="term" value="F:metal ion binding"/>
    <property type="evidence" value="ECO:0007669"/>
    <property type="project" value="InterPro"/>
</dbReference>
<dbReference type="AlphaFoldDB" id="K2FF91"/>
<accession>K2FF91</accession>
<dbReference type="Pfam" id="PF00403">
    <property type="entry name" value="HMA"/>
    <property type="match status" value="1"/>
</dbReference>
<sequence length="71" mass="8289">MWKIILSMPAIHCESCTKLIKMALSWVVWIADPKIDLTNKTLEVNIDEEMISKEELIHLLKEESWFESSAK</sequence>
<comment type="caution">
    <text evidence="2">The sequence shown here is derived from an EMBL/GenBank/DDBJ whole genome shotgun (WGS) entry which is preliminary data.</text>
</comment>
<gene>
    <name evidence="2" type="ORF">ACD_2C00083G0004</name>
</gene>
<dbReference type="Gene3D" id="3.30.70.100">
    <property type="match status" value="1"/>
</dbReference>
<dbReference type="InterPro" id="IPR006121">
    <property type="entry name" value="HMA_dom"/>
</dbReference>
<dbReference type="InterPro" id="IPR036163">
    <property type="entry name" value="HMA_dom_sf"/>
</dbReference>
<feature type="domain" description="HMA" evidence="1">
    <location>
        <begin position="6"/>
        <end position="62"/>
    </location>
</feature>
<organism evidence="2">
    <name type="scientific">uncultured bacterium</name>
    <name type="common">gcode 4</name>
    <dbReference type="NCBI Taxonomy" id="1234023"/>
    <lineage>
        <taxon>Bacteria</taxon>
        <taxon>environmental samples</taxon>
    </lineage>
</organism>
<evidence type="ECO:0000313" key="2">
    <source>
        <dbReference type="EMBL" id="EKE29876.1"/>
    </source>
</evidence>
<dbReference type="SUPFAM" id="SSF55008">
    <property type="entry name" value="HMA, heavy metal-associated domain"/>
    <property type="match status" value="1"/>
</dbReference>
<reference evidence="2" key="1">
    <citation type="journal article" date="2012" name="Science">
        <title>Fermentation, hydrogen, and sulfur metabolism in multiple uncultivated bacterial phyla.</title>
        <authorList>
            <person name="Wrighton K.C."/>
            <person name="Thomas B.C."/>
            <person name="Sharon I."/>
            <person name="Miller C.S."/>
            <person name="Castelle C.J."/>
            <person name="VerBerkmoes N.C."/>
            <person name="Wilkins M.J."/>
            <person name="Hettich R.L."/>
            <person name="Lipton M.S."/>
            <person name="Williams K.H."/>
            <person name="Long P.E."/>
            <person name="Banfield J.F."/>
        </authorList>
    </citation>
    <scope>NUCLEOTIDE SEQUENCE [LARGE SCALE GENOMIC DNA]</scope>
</reference>
<dbReference type="EMBL" id="AMFJ01000083">
    <property type="protein sequence ID" value="EKE29876.1"/>
    <property type="molecule type" value="Genomic_DNA"/>
</dbReference>
<protein>
    <recommendedName>
        <fullName evidence="1">HMA domain-containing protein</fullName>
    </recommendedName>
</protein>
<name>K2FF91_9BACT</name>